<dbReference type="InterPro" id="IPR016195">
    <property type="entry name" value="Pol/histidinol_Pase-like"/>
</dbReference>
<dbReference type="STRING" id="64969.SAMN02745127_00474"/>
<keyword evidence="3" id="KW-1185">Reference proteome</keyword>
<dbReference type="Gene3D" id="3.40.50.300">
    <property type="entry name" value="P-loop containing nucleotide triphosphate hydrolases"/>
    <property type="match status" value="1"/>
</dbReference>
<dbReference type="InterPro" id="IPR054787">
    <property type="entry name" value="TrlF_ATPase"/>
</dbReference>
<sequence>MQIYPRGSEWRKWDLHVHTPASVLKNEFGDDWDNYVVTLFKKAIENDISAIGVTDYYLPEGYKILRTKYLDNPSKLSSLFNSEELESIKKIKVFPNIEFRITKLVLGKEKDLSWNRKVNYHVILSDDIPIEKIESDFISQIQVCFNASTGSSVEKRPLTESNLKELGRRLIVEHPPFSSSGSELFVGMLNASVDENNLVDILNGNSNFKDKYLLGLPCDEDLSDVSWNSQGHNLRKNLIKQAHFIFSSNSKTRAFLLGGKNKESFIAEFGSIKPCLWGSDAHSKDELFKPAENRNTWIKADVTFEGLKSVIYDPGSRVAIQELNPQQKSSYQTINRVRFIDQSQKKLFSEEWQVLNPDLNTIIGGKSSGKSLLLYHIAKSINPVEVERKVRLSKSSSYSDLHGVNFEVEWSNGEISTLANPDDSKPITYIPQLYINHLAEEDGKSQLNTLVKDILNQNDGFKEFGESQEKKIASANKELVSKIDTLFELRSKYSTLSKDSEAYGTKPAVEGEIARLKEHIAVLREKSGFTETEESDYKKLTSRKSSLENRLNLFNKVIVCSDQVVLSSKQHCNSLFSSFKDNIFSDVDMPNDSTYLSSLLGSLDNRLREAVHNFNDFVLNRSKSIPPKIVNIKEEINTIDEALRPLLKKVTDKESLALASKTLKLEQEKLRNIEEIEQKKAAIEKQGVEFKIELKKMYDDLISHYKNYIIEIAKPDYQFEEDINISAEVAFDVDKFNEFVGYFDRRGNMQALLGDLVNSSGDFNFDIEQHSNKVIAVHNKFNSKKEIPSVRKGVADIDVVKKLYSNCFYVNFIVQYKNDDIVRMSPGKRGLVLLNLILHLSNSSHPILIDQPEDNLDNRTIYDQLNEFIRLRKVKRQIIMVTHNANLVVAADSECVIVANQAGQQANIENEEFKFEYCSGSLECSFEGGNQSSTLKSKGIRQHVCEILEGGISAFKEREMKYGFTV</sequence>
<reference evidence="2 3" key="1">
    <citation type="submission" date="2017-01" db="EMBL/GenBank/DDBJ databases">
        <title>Genome Sequencing of a Marine Spirillum, Oceanospirillum multiglobuliferum ATCC 33336, from Japan.</title>
        <authorList>
            <person name="Carney J.G."/>
            <person name="Trachtenberg A.M."/>
            <person name="Rheaume B.A."/>
            <person name="Linnane J.D."/>
            <person name="Pitts N.L."/>
            <person name="Mykles D.L."/>
            <person name="Maclea K.S."/>
        </authorList>
    </citation>
    <scope>NUCLEOTIDE SEQUENCE [LARGE SCALE GENOMIC DNA]</scope>
    <source>
        <strain evidence="2 3">ATCC 33336</strain>
    </source>
</reference>
<evidence type="ECO:0000313" key="3">
    <source>
        <dbReference type="Proteomes" id="UP000191418"/>
    </source>
</evidence>
<dbReference type="Proteomes" id="UP000191418">
    <property type="component" value="Unassembled WGS sequence"/>
</dbReference>
<feature type="coiled-coil region" evidence="1">
    <location>
        <begin position="656"/>
        <end position="693"/>
    </location>
</feature>
<dbReference type="RefSeq" id="WP_078744080.1">
    <property type="nucleotide sequence ID" value="NZ_FUXG01000002.1"/>
</dbReference>
<name>A0A1T4LIA4_9GAMM</name>
<dbReference type="SUPFAM" id="SSF52540">
    <property type="entry name" value="P-loop containing nucleoside triphosphate hydrolases"/>
    <property type="match status" value="1"/>
</dbReference>
<dbReference type="OrthoDB" id="9791620at2"/>
<dbReference type="Gene3D" id="3.20.20.140">
    <property type="entry name" value="Metal-dependent hydrolases"/>
    <property type="match status" value="1"/>
</dbReference>
<keyword evidence="1" id="KW-0175">Coiled coil</keyword>
<dbReference type="InterPro" id="IPR027417">
    <property type="entry name" value="P-loop_NTPase"/>
</dbReference>
<gene>
    <name evidence="2" type="ORF">BTE48_01810</name>
</gene>
<proteinExistence type="predicted"/>
<evidence type="ECO:0000256" key="1">
    <source>
        <dbReference type="SAM" id="Coils"/>
    </source>
</evidence>
<evidence type="ECO:0008006" key="4">
    <source>
        <dbReference type="Google" id="ProtNLM"/>
    </source>
</evidence>
<dbReference type="NCBIfam" id="NF045780">
    <property type="entry name" value="TrlF_fam_ATP"/>
    <property type="match status" value="1"/>
</dbReference>
<dbReference type="SUPFAM" id="SSF89550">
    <property type="entry name" value="PHP domain-like"/>
    <property type="match status" value="1"/>
</dbReference>
<protein>
    <recommendedName>
        <fullName evidence="4">DNA repair protein</fullName>
    </recommendedName>
</protein>
<accession>A0A1T4LIA4</accession>
<organism evidence="2 3">
    <name type="scientific">Oceanospirillum multiglobuliferum</name>
    <dbReference type="NCBI Taxonomy" id="64969"/>
    <lineage>
        <taxon>Bacteria</taxon>
        <taxon>Pseudomonadati</taxon>
        <taxon>Pseudomonadota</taxon>
        <taxon>Gammaproteobacteria</taxon>
        <taxon>Oceanospirillales</taxon>
        <taxon>Oceanospirillaceae</taxon>
        <taxon>Oceanospirillum</taxon>
    </lineage>
</organism>
<evidence type="ECO:0000313" key="2">
    <source>
        <dbReference type="EMBL" id="OPX56661.1"/>
    </source>
</evidence>
<dbReference type="EMBL" id="MTSM01000002">
    <property type="protein sequence ID" value="OPX56661.1"/>
    <property type="molecule type" value="Genomic_DNA"/>
</dbReference>
<comment type="caution">
    <text evidence="2">The sequence shown here is derived from an EMBL/GenBank/DDBJ whole genome shotgun (WGS) entry which is preliminary data.</text>
</comment>
<dbReference type="AlphaFoldDB" id="A0A1T4LIA4"/>